<dbReference type="PANTHER" id="PTHR12181">
    <property type="entry name" value="LIPIN"/>
    <property type="match status" value="1"/>
</dbReference>
<feature type="region of interest" description="Disordered" evidence="2">
    <location>
        <begin position="367"/>
        <end position="404"/>
    </location>
</feature>
<accession>A0A1R3L713</accession>
<gene>
    <name evidence="4" type="ORF">A4U43_UnF3680</name>
</gene>
<protein>
    <recommendedName>
        <fullName evidence="3">LNS2/PITP domain-containing protein</fullName>
    </recommendedName>
</protein>
<dbReference type="SUPFAM" id="SSF56784">
    <property type="entry name" value="HAD-like"/>
    <property type="match status" value="1"/>
</dbReference>
<proteinExistence type="inferred from homology"/>
<dbReference type="Gramene" id="ONK55410">
    <property type="protein sequence ID" value="ONK55410"/>
    <property type="gene ID" value="A4U43_UnF3680"/>
</dbReference>
<evidence type="ECO:0000313" key="5">
    <source>
        <dbReference type="Proteomes" id="UP000243459"/>
    </source>
</evidence>
<keyword evidence="5" id="KW-1185">Reference proteome</keyword>
<name>A0A1R3L713_ASPOF</name>
<dbReference type="OMA" id="MISEVAC"/>
<feature type="compositionally biased region" description="Polar residues" evidence="2">
    <location>
        <begin position="260"/>
        <end position="270"/>
    </location>
</feature>
<organism evidence="4 5">
    <name type="scientific">Asparagus officinalis</name>
    <name type="common">Garden asparagus</name>
    <dbReference type="NCBI Taxonomy" id="4686"/>
    <lineage>
        <taxon>Eukaryota</taxon>
        <taxon>Viridiplantae</taxon>
        <taxon>Streptophyta</taxon>
        <taxon>Embryophyta</taxon>
        <taxon>Tracheophyta</taxon>
        <taxon>Spermatophyta</taxon>
        <taxon>Magnoliopsida</taxon>
        <taxon>Liliopsida</taxon>
        <taxon>Asparagales</taxon>
        <taxon>Asparagaceae</taxon>
        <taxon>Asparagoideae</taxon>
        <taxon>Asparagus</taxon>
    </lineage>
</organism>
<evidence type="ECO:0000256" key="1">
    <source>
        <dbReference type="ARBA" id="ARBA00005476"/>
    </source>
</evidence>
<feature type="domain" description="LNS2/PITP" evidence="3">
    <location>
        <begin position="747"/>
        <end position="903"/>
    </location>
</feature>
<feature type="region of interest" description="Disordered" evidence="2">
    <location>
        <begin position="253"/>
        <end position="277"/>
    </location>
</feature>
<evidence type="ECO:0000313" key="4">
    <source>
        <dbReference type="EMBL" id="ONK55410.1"/>
    </source>
</evidence>
<dbReference type="InterPro" id="IPR026058">
    <property type="entry name" value="LIPIN"/>
</dbReference>
<dbReference type="EMBL" id="KV863481">
    <property type="protein sequence ID" value="ONK55410.1"/>
    <property type="molecule type" value="Genomic_DNA"/>
</dbReference>
<dbReference type="GO" id="GO:0008195">
    <property type="term" value="F:phosphatidate phosphatase activity"/>
    <property type="evidence" value="ECO:0007669"/>
    <property type="project" value="TreeGrafter"/>
</dbReference>
<dbReference type="PANTHER" id="PTHR12181:SF12">
    <property type="entry name" value="PHOSPHATIDATE PHOSPHATASE"/>
    <property type="match status" value="1"/>
</dbReference>
<evidence type="ECO:0000259" key="3">
    <source>
        <dbReference type="SMART" id="SM00775"/>
    </source>
</evidence>
<sequence length="948" mass="105626">MYAVEKLSSYITRGVYTVSGPFHPFGGAVDIIVVQQQDGSFKSSPWYVRFGKFQGVLKAREKVVTICVNGVEAGFHMYLDPRGEAYFLKDSDTEEGEDFELSPPSFGGEVDEKVRSLSKAQSCNFDGGQREPIVPLENANTKTVSRANSRRSRIFGLMFGNKSMNENDQGANVDGLRSLEHAEVEADLLETKWSKIHQSNDNTNDSFMEKCDESVIDNKIVSSYEDGMVVDFPTTTVSTEQYAEVAVHNSPMVASKSVGDDSNTGESVDSSGEILSDNLQPNIVREVHFEDTITQASTLRTHEKVLEVYTSETGDLGDKSKLVSESVLLESDEHIISSKGSVLDRFTNYAQIIGSMTDELTVVAVEHESEDTKRDSQAHLESDRATDRENYHVPAANDISSISNKGQEFENVGNEFDGEKHCLQNRLNISQDESSFPLSESLEDEQLQFSDIDSFAVKQVNHDVHSILIEEYESKNTNEEECFERVEGSQTSPLAIPISTPRLSIESELLTKSLPIICSQIHDLEISSLLHPVSCSLDINVGSSEKNFLKKEMSHFTKLASDSNFISEAAATAVGSEKREGHNGNLLNPTAELSLCKHLLFEGMGADAASRVFEANKILEPQGRIAVEQYEKNSSADPSAAIIPSEGSWRLWPFSLKRAKTISTVHSAPENVDASPLRSQSLAVHDYMLRAKFPKKKVRSITPTSEDLASLNLREGRNIITFTFSTAMLGQQQVDARIYLWKWNTQIVISDVDGTITKSDVLGQFMPLVGKDWSQTGVAHLFSAIKENGYQLLFLSARAISQAYITRRFLFNLKQDGKALPDGPVVISPDGLFPSLYREVIRRAPHEFKISCLEDIRALFPPECNPFYAGFGNRDTDEFSYLKVGIPKGKIFIVNPRGEVTVHRRVDNKSYTSLHTLVHGMFPPISRVEQEDFNSWNYWKLPLPDVNF</sequence>
<dbReference type="AlphaFoldDB" id="A0A1R3L713"/>
<dbReference type="Proteomes" id="UP000243459">
    <property type="component" value="Unassembled WGS sequence"/>
</dbReference>
<dbReference type="InterPro" id="IPR013209">
    <property type="entry name" value="LNS2"/>
</dbReference>
<dbReference type="Pfam" id="PF04571">
    <property type="entry name" value="Lipin_N"/>
    <property type="match status" value="1"/>
</dbReference>
<comment type="similarity">
    <text evidence="1">Belongs to the lipin family.</text>
</comment>
<feature type="compositionally biased region" description="Basic and acidic residues" evidence="2">
    <location>
        <begin position="367"/>
        <end position="391"/>
    </location>
</feature>
<dbReference type="InterPro" id="IPR036412">
    <property type="entry name" value="HAD-like_sf"/>
</dbReference>
<reference evidence="5" key="1">
    <citation type="journal article" date="2017" name="Nat. Commun.">
        <title>The asparagus genome sheds light on the origin and evolution of a young Y chromosome.</title>
        <authorList>
            <person name="Harkess A."/>
            <person name="Zhou J."/>
            <person name="Xu C."/>
            <person name="Bowers J.E."/>
            <person name="Van der Hulst R."/>
            <person name="Ayyampalayam S."/>
            <person name="Mercati F."/>
            <person name="Riccardi P."/>
            <person name="McKain M.R."/>
            <person name="Kakrana A."/>
            <person name="Tang H."/>
            <person name="Ray J."/>
            <person name="Groenendijk J."/>
            <person name="Arikit S."/>
            <person name="Mathioni S.M."/>
            <person name="Nakano M."/>
            <person name="Shan H."/>
            <person name="Telgmann-Rauber A."/>
            <person name="Kanno A."/>
            <person name="Yue Z."/>
            <person name="Chen H."/>
            <person name="Li W."/>
            <person name="Chen Y."/>
            <person name="Xu X."/>
            <person name="Zhang Y."/>
            <person name="Luo S."/>
            <person name="Chen H."/>
            <person name="Gao J."/>
            <person name="Mao Z."/>
            <person name="Pires J.C."/>
            <person name="Luo M."/>
            <person name="Kudrna D."/>
            <person name="Wing R.A."/>
            <person name="Meyers B.C."/>
            <person name="Yi K."/>
            <person name="Kong H."/>
            <person name="Lavrijsen P."/>
            <person name="Sunseri F."/>
            <person name="Falavigna A."/>
            <person name="Ye Y."/>
            <person name="Leebens-Mack J.H."/>
            <person name="Chen G."/>
        </authorList>
    </citation>
    <scope>NUCLEOTIDE SEQUENCE [LARGE SCALE GENOMIC DNA]</scope>
    <source>
        <strain evidence="5">cv. DH0086</strain>
    </source>
</reference>
<dbReference type="SMART" id="SM00775">
    <property type="entry name" value="LNS2"/>
    <property type="match status" value="1"/>
</dbReference>
<dbReference type="InterPro" id="IPR007651">
    <property type="entry name" value="Lipin_N"/>
</dbReference>
<evidence type="ECO:0000256" key="2">
    <source>
        <dbReference type="SAM" id="MobiDB-lite"/>
    </source>
</evidence>
<dbReference type="Pfam" id="PF08235">
    <property type="entry name" value="LNS2"/>
    <property type="match status" value="1"/>
</dbReference>
<dbReference type="InterPro" id="IPR031315">
    <property type="entry name" value="LNS2/PITP"/>
</dbReference>